<dbReference type="AlphaFoldDB" id="A0A533QFH1"/>
<name>A0A533QFH1_9BACT</name>
<dbReference type="Proteomes" id="UP000319783">
    <property type="component" value="Unassembled WGS sequence"/>
</dbReference>
<accession>A0A533QFH1</accession>
<evidence type="ECO:0000313" key="1">
    <source>
        <dbReference type="EMBL" id="TLD43535.1"/>
    </source>
</evidence>
<proteinExistence type="predicted"/>
<sequence length="38" mass="4563">MNYTLAEQKCHIRLYIQEIQEIHTKRLHSHLSIKTGKT</sequence>
<organism evidence="1 2">
    <name type="scientific">Candidatus Jettenia ecosi</name>
    <dbReference type="NCBI Taxonomy" id="2494326"/>
    <lineage>
        <taxon>Bacteria</taxon>
        <taxon>Pseudomonadati</taxon>
        <taxon>Planctomycetota</taxon>
        <taxon>Candidatus Brocadiia</taxon>
        <taxon>Candidatus Brocadiales</taxon>
        <taxon>Candidatus Brocadiaceae</taxon>
        <taxon>Candidatus Jettenia</taxon>
    </lineage>
</organism>
<protein>
    <submittedName>
        <fullName evidence="1">Uncharacterized protein</fullName>
    </submittedName>
</protein>
<comment type="caution">
    <text evidence="1">The sequence shown here is derived from an EMBL/GenBank/DDBJ whole genome shotgun (WGS) entry which is preliminary data.</text>
</comment>
<dbReference type="EMBL" id="SULG01000002">
    <property type="protein sequence ID" value="TLD43535.1"/>
    <property type="molecule type" value="Genomic_DNA"/>
</dbReference>
<gene>
    <name evidence="1" type="ORF">JETT_0166</name>
</gene>
<reference evidence="1 2" key="1">
    <citation type="submission" date="2019-04" db="EMBL/GenBank/DDBJ databases">
        <title>Genome of a novel bacterium Candidatus Jettenia ecosi reconstructed from metagenome of an anammox bioreactor.</title>
        <authorList>
            <person name="Mardanov A.V."/>
            <person name="Beletsky A.V."/>
            <person name="Ravin N.V."/>
            <person name="Botchkova E.A."/>
            <person name="Litti Y.V."/>
            <person name="Nozhevnikova A.N."/>
        </authorList>
    </citation>
    <scope>NUCLEOTIDE SEQUENCE [LARGE SCALE GENOMIC DNA]</scope>
    <source>
        <strain evidence="1">J2</strain>
    </source>
</reference>
<evidence type="ECO:0000313" key="2">
    <source>
        <dbReference type="Proteomes" id="UP000319783"/>
    </source>
</evidence>